<reference evidence="3 5" key="2">
    <citation type="submission" date="2015-12" db="EMBL/GenBank/DDBJ databases">
        <authorList>
            <person name="Lauer A."/>
            <person name="Humrighouse B."/>
            <person name="Loparev V."/>
            <person name="Shewmaker P.L."/>
            <person name="Whitney A.M."/>
            <person name="McLaughlin R.W."/>
        </authorList>
    </citation>
    <scope>NUCLEOTIDE SEQUENCE [LARGE SCALE GENOMIC DNA]</scope>
    <source>
        <strain evidence="3 5">LMG 23085</strain>
    </source>
</reference>
<dbReference type="SUPFAM" id="SSF56601">
    <property type="entry name" value="beta-lactamase/transpeptidase-like"/>
    <property type="match status" value="1"/>
</dbReference>
<dbReference type="InterPro" id="IPR050789">
    <property type="entry name" value="Diverse_Enzym_Activities"/>
</dbReference>
<dbReference type="RefSeq" id="WP_071876924.1">
    <property type="nucleotide sequence ID" value="NZ_JXLC01000005.1"/>
</dbReference>
<dbReference type="InterPro" id="IPR012338">
    <property type="entry name" value="Beta-lactam/transpept-like"/>
</dbReference>
<proteinExistence type="predicted"/>
<sequence length="345" mass="39205">MYEKTKEKIKELMDQKVFSGVSFSFIANGKSEDHTWGNAQILPTVESLEPTFLFDVASLTKVVCTTTVVLQLMEAGIINIDVPFKNYYSVFEDEKITIRHLLTHTSDIQSYIENRDILSKEELKTAYNRVSSGEHLGKKVVYTDTGTILLGFMMEEVLSKTVIEIFKERVLQPLDMTESLFLPTDASKIVPTENHPIRGLIRGQTHDPKAFVLAEHAGNAGLFTNLTDLKKFTSMYLNDGMYQTTPVLEKSTIRSLLDDQTPNGKGHRSLGWDLKDDLSGRSLLFHTGYTGTFLLIDPEEKEGFVFLSNRVHPVDKRAEYIKKRDELIGIYLKEKITFKDESLSF</sequence>
<evidence type="ECO:0000313" key="6">
    <source>
        <dbReference type="Proteomes" id="UP000183039"/>
    </source>
</evidence>
<dbReference type="InterPro" id="IPR001466">
    <property type="entry name" value="Beta-lactam-related"/>
</dbReference>
<dbReference type="KEGG" id="ess:ATZ33_07085"/>
<dbReference type="EMBL" id="CP013614">
    <property type="protein sequence ID" value="ALS01140.1"/>
    <property type="molecule type" value="Genomic_DNA"/>
</dbReference>
<keyword evidence="1 3" id="KW-0378">Hydrolase</keyword>
<dbReference type="GO" id="GO:0016787">
    <property type="term" value="F:hydrolase activity"/>
    <property type="evidence" value="ECO:0007669"/>
    <property type="project" value="UniProtKB-KW"/>
</dbReference>
<name>A0A0S3KA87_9ENTE</name>
<evidence type="ECO:0000256" key="1">
    <source>
        <dbReference type="ARBA" id="ARBA00022801"/>
    </source>
</evidence>
<evidence type="ECO:0000313" key="4">
    <source>
        <dbReference type="EMBL" id="OJG92532.1"/>
    </source>
</evidence>
<dbReference type="Proteomes" id="UP000065511">
    <property type="component" value="Chromosome"/>
</dbReference>
<dbReference type="PANTHER" id="PTHR43283:SF11">
    <property type="entry name" value="BETA-LACTAMASE-RELATED DOMAIN-CONTAINING PROTEIN"/>
    <property type="match status" value="1"/>
</dbReference>
<evidence type="ECO:0000259" key="2">
    <source>
        <dbReference type="Pfam" id="PF00144"/>
    </source>
</evidence>
<evidence type="ECO:0000313" key="5">
    <source>
        <dbReference type="Proteomes" id="UP000065511"/>
    </source>
</evidence>
<gene>
    <name evidence="3" type="ORF">ATZ33_07085</name>
    <name evidence="4" type="ORF">RV15_GL002957</name>
</gene>
<protein>
    <submittedName>
        <fullName evidence="4">Beta-lactamase</fullName>
    </submittedName>
    <submittedName>
        <fullName evidence="3">Serine hydrolase</fullName>
    </submittedName>
</protein>
<dbReference type="Pfam" id="PF00144">
    <property type="entry name" value="Beta-lactamase"/>
    <property type="match status" value="1"/>
</dbReference>
<dbReference type="EMBL" id="JXLC01000005">
    <property type="protein sequence ID" value="OJG92532.1"/>
    <property type="molecule type" value="Genomic_DNA"/>
</dbReference>
<dbReference type="AlphaFoldDB" id="A0A0S3KA87"/>
<dbReference type="Gene3D" id="3.40.710.10">
    <property type="entry name" value="DD-peptidase/beta-lactamase superfamily"/>
    <property type="match status" value="1"/>
</dbReference>
<reference evidence="4 6" key="1">
    <citation type="submission" date="2014-12" db="EMBL/GenBank/DDBJ databases">
        <title>Draft genome sequences of 29 type strains of Enterococci.</title>
        <authorList>
            <person name="Zhong Z."/>
            <person name="Sun Z."/>
            <person name="Liu W."/>
            <person name="Zhang W."/>
            <person name="Zhang H."/>
        </authorList>
    </citation>
    <scope>NUCLEOTIDE SEQUENCE [LARGE SCALE GENOMIC DNA]</scope>
    <source>
        <strain evidence="4 6">DSM 22801</strain>
    </source>
</reference>
<dbReference type="OrthoDB" id="9803467at2"/>
<accession>A0A0S3KA87</accession>
<keyword evidence="5" id="KW-1185">Reference proteome</keyword>
<organism evidence="4 6">
    <name type="scientific">Enterococcus silesiacus</name>
    <dbReference type="NCBI Taxonomy" id="332949"/>
    <lineage>
        <taxon>Bacteria</taxon>
        <taxon>Bacillati</taxon>
        <taxon>Bacillota</taxon>
        <taxon>Bacilli</taxon>
        <taxon>Lactobacillales</taxon>
        <taxon>Enterococcaceae</taxon>
        <taxon>Enterococcus</taxon>
    </lineage>
</organism>
<evidence type="ECO:0000313" key="3">
    <source>
        <dbReference type="EMBL" id="ALS01140.1"/>
    </source>
</evidence>
<dbReference type="Proteomes" id="UP000183039">
    <property type="component" value="Unassembled WGS sequence"/>
</dbReference>
<feature type="domain" description="Beta-lactamase-related" evidence="2">
    <location>
        <begin position="7"/>
        <end position="318"/>
    </location>
</feature>
<dbReference type="PANTHER" id="PTHR43283">
    <property type="entry name" value="BETA-LACTAMASE-RELATED"/>
    <property type="match status" value="1"/>
</dbReference>